<dbReference type="AlphaFoldDB" id="A0A545U548"/>
<evidence type="ECO:0000313" key="3">
    <source>
        <dbReference type="Proteomes" id="UP000315439"/>
    </source>
</evidence>
<proteinExistence type="predicted"/>
<name>A0A545U548_9GAMM</name>
<evidence type="ECO:0008006" key="4">
    <source>
        <dbReference type="Google" id="ProtNLM"/>
    </source>
</evidence>
<reference evidence="2 3" key="1">
    <citation type="submission" date="2019-07" db="EMBL/GenBank/DDBJ databases">
        <title>Draft genome for Aliikangiella sp. M105.</title>
        <authorList>
            <person name="Wang G."/>
        </authorList>
    </citation>
    <scope>NUCLEOTIDE SEQUENCE [LARGE SCALE GENOMIC DNA]</scope>
    <source>
        <strain evidence="2 3">M105</strain>
    </source>
</reference>
<dbReference type="Proteomes" id="UP000315439">
    <property type="component" value="Unassembled WGS sequence"/>
</dbReference>
<feature type="signal peptide" evidence="1">
    <location>
        <begin position="1"/>
        <end position="22"/>
    </location>
</feature>
<organism evidence="2 3">
    <name type="scientific">Aliikangiella coralliicola</name>
    <dbReference type="NCBI Taxonomy" id="2592383"/>
    <lineage>
        <taxon>Bacteria</taxon>
        <taxon>Pseudomonadati</taxon>
        <taxon>Pseudomonadota</taxon>
        <taxon>Gammaproteobacteria</taxon>
        <taxon>Oceanospirillales</taxon>
        <taxon>Pleioneaceae</taxon>
        <taxon>Aliikangiella</taxon>
    </lineage>
</organism>
<evidence type="ECO:0000256" key="1">
    <source>
        <dbReference type="SAM" id="SignalP"/>
    </source>
</evidence>
<dbReference type="EMBL" id="VIKS01000014">
    <property type="protein sequence ID" value="TQV84589.1"/>
    <property type="molecule type" value="Genomic_DNA"/>
</dbReference>
<dbReference type="OrthoDB" id="344729at2"/>
<accession>A0A545U548</accession>
<keyword evidence="3" id="KW-1185">Reference proteome</keyword>
<gene>
    <name evidence="2" type="ORF">FLL46_22230</name>
</gene>
<keyword evidence="1" id="KW-0732">Signal</keyword>
<sequence>MRKFTIATLIVFSTFTSPVFSADENNTVPGLTAAGAALGMHGIDPVAFVNINNRITGTAKYTGVHNNVAYYFASKENLEMFKKSPQSYVPQNGGFCTFGVSVGKKFDGNPRFAAIEEGKLYLFLNEAIFKEFQKDRKGTIKKAASNWKKIKHVAATKL</sequence>
<protein>
    <recommendedName>
        <fullName evidence="4">YHS domain-containing protein</fullName>
    </recommendedName>
</protein>
<comment type="caution">
    <text evidence="2">The sequence shown here is derived from an EMBL/GenBank/DDBJ whole genome shotgun (WGS) entry which is preliminary data.</text>
</comment>
<dbReference type="NCBIfam" id="NF041384">
    <property type="entry name" value="YHS_seleno_dom"/>
    <property type="match status" value="1"/>
</dbReference>
<feature type="chain" id="PRO_5021959470" description="YHS domain-containing protein" evidence="1">
    <location>
        <begin position="23"/>
        <end position="158"/>
    </location>
</feature>
<evidence type="ECO:0000313" key="2">
    <source>
        <dbReference type="EMBL" id="TQV84589.1"/>
    </source>
</evidence>